<dbReference type="SUPFAM" id="SSF56281">
    <property type="entry name" value="Metallo-hydrolase/oxidoreductase"/>
    <property type="match status" value="1"/>
</dbReference>
<dbReference type="Pfam" id="PF00753">
    <property type="entry name" value="Lactamase_B"/>
    <property type="match status" value="1"/>
</dbReference>
<keyword evidence="3" id="KW-1185">Reference proteome</keyword>
<accession>A0A6I6DEY0</accession>
<evidence type="ECO:0000259" key="1">
    <source>
        <dbReference type="SMART" id="SM00849"/>
    </source>
</evidence>
<dbReference type="RefSeq" id="WP_197079211.1">
    <property type="nucleotide sequence ID" value="NZ_CP046457.1"/>
</dbReference>
<dbReference type="InterPro" id="IPR050855">
    <property type="entry name" value="NDM-1-like"/>
</dbReference>
<proteinExistence type="predicted"/>
<protein>
    <recommendedName>
        <fullName evidence="1">Metallo-beta-lactamase domain-containing protein</fullName>
    </recommendedName>
</protein>
<dbReference type="Proteomes" id="UP000426444">
    <property type="component" value="Chromosome"/>
</dbReference>
<reference evidence="3" key="1">
    <citation type="journal article" date="2019" name="Microbiology">
        <title>Complete Genome Sequence of an Uncultured Bacterium of the Candidate Phylum Bipolaricaulota.</title>
        <authorList>
            <person name="Kadnikov V.V."/>
            <person name="Mardanov A.V."/>
            <person name="Beletsky A.V."/>
            <person name="Frank Y.A."/>
            <person name="Karnachuk O.V."/>
            <person name="Ravin N.V."/>
        </authorList>
    </citation>
    <scope>NUCLEOTIDE SEQUENCE [LARGE SCALE GENOMIC DNA]</scope>
</reference>
<dbReference type="AlphaFoldDB" id="A0A6I6DEY0"/>
<organism evidence="2 3">
    <name type="scientific">Candidatus Syntrophocurvum alkaliphilum</name>
    <dbReference type="NCBI Taxonomy" id="2293317"/>
    <lineage>
        <taxon>Bacteria</taxon>
        <taxon>Bacillati</taxon>
        <taxon>Bacillota</taxon>
        <taxon>Clostridia</taxon>
        <taxon>Eubacteriales</taxon>
        <taxon>Syntrophomonadaceae</taxon>
        <taxon>Candidatus Syntrophocurvum</taxon>
    </lineage>
</organism>
<dbReference type="InterPro" id="IPR036866">
    <property type="entry name" value="RibonucZ/Hydroxyglut_hydro"/>
</dbReference>
<evidence type="ECO:0000313" key="2">
    <source>
        <dbReference type="EMBL" id="QGT99746.1"/>
    </source>
</evidence>
<feature type="domain" description="Metallo-beta-lactamase" evidence="1">
    <location>
        <begin position="22"/>
        <end position="219"/>
    </location>
</feature>
<dbReference type="EMBL" id="CP046457">
    <property type="protein sequence ID" value="QGT99746.1"/>
    <property type="molecule type" value="Genomic_DNA"/>
</dbReference>
<dbReference type="InterPro" id="IPR001279">
    <property type="entry name" value="Metallo-B-lactamas"/>
</dbReference>
<sequence length="306" mass="35419">MLIEVNNKVKVIRPKGKTVFPYSNSLFIDDDVSLIIDAGSGGRSYKDIPINKVDILLITHFHFDHINGISFFENAEVMAGEEEAEVYSDYDVYLEHTGYHRWWKKIMVEDKTEEFGSDSIMPEDVPSNPGFQHIELDYIFKDGDVFDLGKSKVTAIHTPGHSYGHYAFYIEKDGILFSGDLDLAPWGPWYGGGYSNFDDLVKSVQKLIDIKPHVIATSHRKVFYDNVEQHLKDYINVALKKEDLIYDFLSVPRTFDEITSQRSLFTLNPKTQYVVFWNRMMILRHLERMELLGIIGKNEDGKYIRK</sequence>
<gene>
    <name evidence="2" type="ORF">SYNTR_1153</name>
</gene>
<dbReference type="KEGG" id="salq:SYNTR_1153"/>
<dbReference type="PANTHER" id="PTHR42951:SF4">
    <property type="entry name" value="ACYL-COENZYME A THIOESTERASE MBLAC2"/>
    <property type="match status" value="1"/>
</dbReference>
<name>A0A6I6DEY0_9FIRM</name>
<evidence type="ECO:0000313" key="3">
    <source>
        <dbReference type="Proteomes" id="UP000426444"/>
    </source>
</evidence>
<dbReference type="Gene3D" id="3.60.15.10">
    <property type="entry name" value="Ribonuclease Z/Hydroxyacylglutathione hydrolase-like"/>
    <property type="match status" value="1"/>
</dbReference>
<dbReference type="SMART" id="SM00849">
    <property type="entry name" value="Lactamase_B"/>
    <property type="match status" value="1"/>
</dbReference>
<dbReference type="PANTHER" id="PTHR42951">
    <property type="entry name" value="METALLO-BETA-LACTAMASE DOMAIN-CONTAINING"/>
    <property type="match status" value="1"/>
</dbReference>